<dbReference type="GO" id="GO:0006260">
    <property type="term" value="P:DNA replication"/>
    <property type="evidence" value="ECO:0007669"/>
    <property type="project" value="InterPro"/>
</dbReference>
<dbReference type="SUPFAM" id="SSF57783">
    <property type="entry name" value="Zinc beta-ribbon"/>
    <property type="match status" value="1"/>
</dbReference>
<protein>
    <submittedName>
        <fullName evidence="2">Toprim-like family protein</fullName>
    </submittedName>
</protein>
<dbReference type="AlphaFoldDB" id="A0A078S1S2"/>
<dbReference type="PATRIC" id="fig|1339349.3.peg.3080"/>
<dbReference type="InterPro" id="IPR036977">
    <property type="entry name" value="DNA_primase_Znf_CHC2"/>
</dbReference>
<sequence length="344" mass="39899">MTYQEANHISIKDYLKSLGILPAVDKYYYGMYHSPFRQDGTPSFKVDYGVNLWCDFGTGEGGSLIDLVMKQHGCNAYGAICRLEQYSSGNSFSFQGKEVSERIQHERKQPTSPIDIRKIQPLQNPALMDYLRSRNIPPEMAAHHVQEMYYRIGDKPYFALAFKNDAGGYELRNPRFKGSTSPKDITHIRQSGKKNDSCFVFEGVMDYLSFIAIRQKTNPTYPCLDWQDYIILNSTTNVDKALYPLADYEHIHCFLDNDEAGRKATQAIQKEFCWHVRDSSHLYSEYKDLNDYLCGKKFNQAENRMQQSTQQTQPEKQKQSAKQQQQENKNRQTPGEKRKRGKRL</sequence>
<evidence type="ECO:0000256" key="1">
    <source>
        <dbReference type="SAM" id="MobiDB-lite"/>
    </source>
</evidence>
<dbReference type="EMBL" id="JNHN01000176">
    <property type="protein sequence ID" value="KDS49514.1"/>
    <property type="molecule type" value="Genomic_DNA"/>
</dbReference>
<reference evidence="2 3" key="1">
    <citation type="submission" date="2014-04" db="EMBL/GenBank/DDBJ databases">
        <authorList>
            <person name="Sears C."/>
            <person name="Carroll K."/>
            <person name="Sack B.R."/>
            <person name="Qadri F."/>
            <person name="Myers L.L."/>
            <person name="Chung G.-T."/>
            <person name="Escheverria P."/>
            <person name="Fraser C.M."/>
            <person name="Sadzewicz L."/>
            <person name="Shefchek K.A."/>
            <person name="Tallon L."/>
            <person name="Das S.P."/>
            <person name="Daugherty S."/>
            <person name="Mongodin E.F."/>
        </authorList>
    </citation>
    <scope>NUCLEOTIDE SEQUENCE [LARGE SCALE GENOMIC DNA]</scope>
    <source>
        <strain evidence="2 3">3978 T3 ii</strain>
    </source>
</reference>
<dbReference type="Gene3D" id="3.90.580.10">
    <property type="entry name" value="Zinc finger, CHC2-type domain"/>
    <property type="match status" value="1"/>
</dbReference>
<evidence type="ECO:0000313" key="3">
    <source>
        <dbReference type="Proteomes" id="UP000028013"/>
    </source>
</evidence>
<feature type="region of interest" description="Disordered" evidence="1">
    <location>
        <begin position="303"/>
        <end position="344"/>
    </location>
</feature>
<proteinExistence type="predicted"/>
<dbReference type="GO" id="GO:0003677">
    <property type="term" value="F:DNA binding"/>
    <property type="evidence" value="ECO:0007669"/>
    <property type="project" value="InterPro"/>
</dbReference>
<dbReference type="SUPFAM" id="SSF56731">
    <property type="entry name" value="DNA primase core"/>
    <property type="match status" value="1"/>
</dbReference>
<dbReference type="Pfam" id="PF13155">
    <property type="entry name" value="Toprim_2"/>
    <property type="match status" value="1"/>
</dbReference>
<dbReference type="GO" id="GO:0008270">
    <property type="term" value="F:zinc ion binding"/>
    <property type="evidence" value="ECO:0007669"/>
    <property type="project" value="InterPro"/>
</dbReference>
<accession>A0A078S1S2</accession>
<name>A0A078S1S2_BACUN</name>
<dbReference type="Proteomes" id="UP000028013">
    <property type="component" value="Unassembled WGS sequence"/>
</dbReference>
<organism evidence="2 3">
    <name type="scientific">Bacteroides uniformis str. 3978 T3 ii</name>
    <dbReference type="NCBI Taxonomy" id="1339349"/>
    <lineage>
        <taxon>Bacteria</taxon>
        <taxon>Pseudomonadati</taxon>
        <taxon>Bacteroidota</taxon>
        <taxon>Bacteroidia</taxon>
        <taxon>Bacteroidales</taxon>
        <taxon>Bacteroidaceae</taxon>
        <taxon>Bacteroides</taxon>
    </lineage>
</organism>
<gene>
    <name evidence="2" type="ORF">M094_1942</name>
</gene>
<dbReference type="InterPro" id="IPR034154">
    <property type="entry name" value="TOPRIM_DnaG/twinkle"/>
</dbReference>
<feature type="compositionally biased region" description="Low complexity" evidence="1">
    <location>
        <begin position="306"/>
        <end position="327"/>
    </location>
</feature>
<dbReference type="RefSeq" id="WP_035449925.1">
    <property type="nucleotide sequence ID" value="NZ_JNHN01000176.1"/>
</dbReference>
<comment type="caution">
    <text evidence="2">The sequence shown here is derived from an EMBL/GenBank/DDBJ whole genome shotgun (WGS) entry which is preliminary data.</text>
</comment>
<evidence type="ECO:0000313" key="2">
    <source>
        <dbReference type="EMBL" id="KDS49514.1"/>
    </source>
</evidence>
<dbReference type="CDD" id="cd01029">
    <property type="entry name" value="TOPRIM_primases"/>
    <property type="match status" value="1"/>
</dbReference>
<dbReference type="Gene3D" id="3.40.1360.10">
    <property type="match status" value="1"/>
</dbReference>